<dbReference type="InterPro" id="IPR004839">
    <property type="entry name" value="Aminotransferase_I/II_large"/>
</dbReference>
<name>A0ABT0HTB8_9BACT</name>
<comment type="caution">
    <text evidence="5">The sequence shown here is derived from an EMBL/GenBank/DDBJ whole genome shotgun (WGS) entry which is preliminary data.</text>
</comment>
<evidence type="ECO:0000256" key="2">
    <source>
        <dbReference type="ARBA" id="ARBA00022898"/>
    </source>
</evidence>
<dbReference type="InterPro" id="IPR015422">
    <property type="entry name" value="PyrdxlP-dep_Trfase_small"/>
</dbReference>
<dbReference type="Gene3D" id="3.40.640.10">
    <property type="entry name" value="Type I PLP-dependent aspartate aminotransferase-like (Major domain)"/>
    <property type="match status" value="1"/>
</dbReference>
<keyword evidence="2" id="KW-0663">Pyridoxal phosphate</keyword>
<dbReference type="CDD" id="cd00609">
    <property type="entry name" value="AAT_like"/>
    <property type="match status" value="1"/>
</dbReference>
<evidence type="ECO:0000259" key="4">
    <source>
        <dbReference type="Pfam" id="PF00155"/>
    </source>
</evidence>
<dbReference type="PANTHER" id="PTHR42885">
    <property type="entry name" value="HISTIDINOL-PHOSPHATE AMINOTRANSFERASE-RELATED"/>
    <property type="match status" value="1"/>
</dbReference>
<evidence type="ECO:0000313" key="6">
    <source>
        <dbReference type="Proteomes" id="UP001202180"/>
    </source>
</evidence>
<organism evidence="5 6">
    <name type="scientific">Spirosoma liriopis</name>
    <dbReference type="NCBI Taxonomy" id="2937440"/>
    <lineage>
        <taxon>Bacteria</taxon>
        <taxon>Pseudomonadati</taxon>
        <taxon>Bacteroidota</taxon>
        <taxon>Cytophagia</taxon>
        <taxon>Cytophagales</taxon>
        <taxon>Cytophagaceae</taxon>
        <taxon>Spirosoma</taxon>
    </lineage>
</organism>
<evidence type="ECO:0000313" key="5">
    <source>
        <dbReference type="EMBL" id="MCK8495067.1"/>
    </source>
</evidence>
<dbReference type="Pfam" id="PF00155">
    <property type="entry name" value="Aminotran_1_2"/>
    <property type="match status" value="1"/>
</dbReference>
<dbReference type="InterPro" id="IPR004838">
    <property type="entry name" value="NHTrfase_class1_PyrdxlP-BS"/>
</dbReference>
<comment type="similarity">
    <text evidence="3">Belongs to the class-I pyridoxal-phosphate-dependent aminotransferase family.</text>
</comment>
<dbReference type="EMBL" id="JALPRF010000006">
    <property type="protein sequence ID" value="MCK8495067.1"/>
    <property type="molecule type" value="Genomic_DNA"/>
</dbReference>
<accession>A0ABT0HTB8</accession>
<comment type="cofactor">
    <cofactor evidence="1 3">
        <name>pyridoxal 5'-phosphate</name>
        <dbReference type="ChEBI" id="CHEBI:597326"/>
    </cofactor>
</comment>
<dbReference type="InterPro" id="IPR015421">
    <property type="entry name" value="PyrdxlP-dep_Trfase_major"/>
</dbReference>
<keyword evidence="3 5" id="KW-0032">Aminotransferase</keyword>
<feature type="domain" description="Aminotransferase class I/classII large" evidence="4">
    <location>
        <begin position="52"/>
        <end position="372"/>
    </location>
</feature>
<dbReference type="EC" id="2.6.1.-" evidence="3"/>
<dbReference type="SUPFAM" id="SSF53383">
    <property type="entry name" value="PLP-dependent transferases"/>
    <property type="match status" value="1"/>
</dbReference>
<gene>
    <name evidence="5" type="ORF">M0L20_24560</name>
</gene>
<keyword evidence="6" id="KW-1185">Reference proteome</keyword>
<sequence length="403" mass="45502">MTLVESTSVVNQPDLNLFTHTVHSPSYASLTDNFERVDKLKDYCIPVNSYFPTTAIMDALYAKMPYALKYYPSSNSELAELICQFADIADPNSVIAGNGSTELISWLNTLYVKDNLLVPVPSFGRWTDEPKGLGRHVRYAYYSDLNNQCLTADEFVDAVKRTGVRNAVLCNPNNPTGSILQKEDVIWIMQELAYLDTLIIDESFIDFSQSEPPTVKDVVTEFPNAWVLKSLGKNLGLHGLRMGYAISHPKNIDALKKHVPFWNVNGITELLLKLVVEGKADYEQSRLQVIADREYLRSAFQEIREFTVFPSAANFIYVKLTDTINGDLLRDRLLLNQQCFVRNCGNKIGCTSQYFRIAARPKEDIDYLVAAIKLELKQLATIAFMRDLNSAGCSIHRITKQSL</sequence>
<evidence type="ECO:0000256" key="3">
    <source>
        <dbReference type="RuleBase" id="RU000481"/>
    </source>
</evidence>
<dbReference type="InterPro" id="IPR015424">
    <property type="entry name" value="PyrdxlP-dep_Trfase"/>
</dbReference>
<reference evidence="5 6" key="1">
    <citation type="submission" date="2022-04" db="EMBL/GenBank/DDBJ databases">
        <title>Spirosoma sp. strain RP8 genome sequencing and assembly.</title>
        <authorList>
            <person name="Jung Y."/>
        </authorList>
    </citation>
    <scope>NUCLEOTIDE SEQUENCE [LARGE SCALE GENOMIC DNA]</scope>
    <source>
        <strain evidence="5 6">RP8</strain>
    </source>
</reference>
<dbReference type="GO" id="GO:0008483">
    <property type="term" value="F:transaminase activity"/>
    <property type="evidence" value="ECO:0007669"/>
    <property type="project" value="UniProtKB-KW"/>
</dbReference>
<keyword evidence="3" id="KW-0808">Transferase</keyword>
<dbReference type="RefSeq" id="WP_248479738.1">
    <property type="nucleotide sequence ID" value="NZ_JALPRF010000006.1"/>
</dbReference>
<dbReference type="Gene3D" id="3.90.1150.10">
    <property type="entry name" value="Aspartate Aminotransferase, domain 1"/>
    <property type="match status" value="1"/>
</dbReference>
<dbReference type="PROSITE" id="PS00105">
    <property type="entry name" value="AA_TRANSFER_CLASS_1"/>
    <property type="match status" value="1"/>
</dbReference>
<protein>
    <recommendedName>
        <fullName evidence="3">Aminotransferase</fullName>
        <ecNumber evidence="3">2.6.1.-</ecNumber>
    </recommendedName>
</protein>
<dbReference type="PANTHER" id="PTHR42885:SF1">
    <property type="entry name" value="THREONINE-PHOSPHATE DECARBOXYLASE"/>
    <property type="match status" value="1"/>
</dbReference>
<proteinExistence type="inferred from homology"/>
<evidence type="ECO:0000256" key="1">
    <source>
        <dbReference type="ARBA" id="ARBA00001933"/>
    </source>
</evidence>
<dbReference type="Proteomes" id="UP001202180">
    <property type="component" value="Unassembled WGS sequence"/>
</dbReference>